<dbReference type="Gene3D" id="1.10.630.10">
    <property type="entry name" value="Cytochrome P450"/>
    <property type="match status" value="1"/>
</dbReference>
<keyword evidence="3 6" id="KW-0479">Metal-binding</keyword>
<evidence type="ECO:0000256" key="1">
    <source>
        <dbReference type="ARBA" id="ARBA00001971"/>
    </source>
</evidence>
<evidence type="ECO:0000256" key="4">
    <source>
        <dbReference type="ARBA" id="ARBA00023002"/>
    </source>
</evidence>
<dbReference type="EMBL" id="KV419431">
    <property type="protein sequence ID" value="KZS89004.1"/>
    <property type="molecule type" value="Genomic_DNA"/>
</dbReference>
<dbReference type="InterPro" id="IPR001128">
    <property type="entry name" value="Cyt_P450"/>
</dbReference>
<keyword evidence="8" id="KW-0812">Transmembrane</keyword>
<keyword evidence="8" id="KW-0472">Membrane</keyword>
<proteinExistence type="inferred from homology"/>
<gene>
    <name evidence="9" type="ORF">SISNIDRAFT_552328</name>
</gene>
<evidence type="ECO:0000313" key="10">
    <source>
        <dbReference type="Proteomes" id="UP000076722"/>
    </source>
</evidence>
<sequence length="542" mass="60763">MDCTFFGDIWLKPPNHQVISSFAQLQFLRRPVSSCYLKASMLCDGWIGYALFSFLVGIGILLAKRTSVRPNLPTIGPPGYFGSWRTALRGTINQHELLQEGYKQYKGRAFMIPQLTGWRVMLGGPELINEMKNAPSTIISSEDAIRDIVQTPYTLGEEINALPLHVDIARGPLTKNLASFFPHIIDEIEAAVPVLIPDNQEDIEGWTSILAFETSIQFIARTLHRIFVGVPLCREPGYLGIMIDFTKWVMITSTIVGLFPEFLKPYVARIIGTSRRQTNAVLRYTREMLQQRLQTKDGKEHKFEEAPDDLITWLIDIAPENELNPFSLSRRLLSVNFGAMHTTSMIFSHVLLFLAGKPEYIAPLRAEAETAVAEAGWTKEAMTRCVKLDSFIKESQRLTGLGSSSMTRRTREDYTFSDGTFVPAGTTISVAASSIHVDPSIYGENAHEFDGFRFSARAETDSGKINHSFITTSPEFLLFGHGKHACPGRYLAASIMKMTLASILLNYDVKLPEGYQPRVIWLGGNLIPDMSAKLLFRKRNDP</sequence>
<keyword evidence="7" id="KW-0503">Monooxygenase</keyword>
<feature type="transmembrane region" description="Helical" evidence="8">
    <location>
        <begin position="46"/>
        <end position="63"/>
    </location>
</feature>
<dbReference type="PANTHER" id="PTHR46206">
    <property type="entry name" value="CYTOCHROME P450"/>
    <property type="match status" value="1"/>
</dbReference>
<comment type="similarity">
    <text evidence="2 7">Belongs to the cytochrome P450 family.</text>
</comment>
<dbReference type="SUPFAM" id="SSF48264">
    <property type="entry name" value="Cytochrome P450"/>
    <property type="match status" value="1"/>
</dbReference>
<evidence type="ECO:0000256" key="2">
    <source>
        <dbReference type="ARBA" id="ARBA00010617"/>
    </source>
</evidence>
<evidence type="ECO:0000256" key="6">
    <source>
        <dbReference type="PIRSR" id="PIRSR602401-1"/>
    </source>
</evidence>
<evidence type="ECO:0000256" key="5">
    <source>
        <dbReference type="ARBA" id="ARBA00023004"/>
    </source>
</evidence>
<dbReference type="STRING" id="1314777.A0A164PSR3"/>
<comment type="cofactor">
    <cofactor evidence="1 6">
        <name>heme</name>
        <dbReference type="ChEBI" id="CHEBI:30413"/>
    </cofactor>
</comment>
<keyword evidence="8" id="KW-1133">Transmembrane helix</keyword>
<dbReference type="GO" id="GO:0016705">
    <property type="term" value="F:oxidoreductase activity, acting on paired donors, with incorporation or reduction of molecular oxygen"/>
    <property type="evidence" value="ECO:0007669"/>
    <property type="project" value="InterPro"/>
</dbReference>
<accession>A0A164PSR3</accession>
<dbReference type="InterPro" id="IPR002401">
    <property type="entry name" value="Cyt_P450_E_grp-I"/>
</dbReference>
<dbReference type="InterPro" id="IPR036396">
    <property type="entry name" value="Cyt_P450_sf"/>
</dbReference>
<keyword evidence="10" id="KW-1185">Reference proteome</keyword>
<dbReference type="OrthoDB" id="1844152at2759"/>
<dbReference type="PRINTS" id="PR00463">
    <property type="entry name" value="EP450I"/>
</dbReference>
<dbReference type="GO" id="GO:0005506">
    <property type="term" value="F:iron ion binding"/>
    <property type="evidence" value="ECO:0007669"/>
    <property type="project" value="InterPro"/>
</dbReference>
<keyword evidence="4 7" id="KW-0560">Oxidoreductase</keyword>
<protein>
    <submittedName>
        <fullName evidence="9">Cytochrome P450</fullName>
    </submittedName>
</protein>
<dbReference type="Proteomes" id="UP000076722">
    <property type="component" value="Unassembled WGS sequence"/>
</dbReference>
<dbReference type="Pfam" id="PF00067">
    <property type="entry name" value="p450"/>
    <property type="match status" value="1"/>
</dbReference>
<organism evidence="9 10">
    <name type="scientific">Sistotremastrum niveocremeum HHB9708</name>
    <dbReference type="NCBI Taxonomy" id="1314777"/>
    <lineage>
        <taxon>Eukaryota</taxon>
        <taxon>Fungi</taxon>
        <taxon>Dikarya</taxon>
        <taxon>Basidiomycota</taxon>
        <taxon>Agaricomycotina</taxon>
        <taxon>Agaricomycetes</taxon>
        <taxon>Sistotremastrales</taxon>
        <taxon>Sistotremastraceae</taxon>
        <taxon>Sertulicium</taxon>
        <taxon>Sertulicium niveocremeum</taxon>
    </lineage>
</organism>
<evidence type="ECO:0000256" key="3">
    <source>
        <dbReference type="ARBA" id="ARBA00022723"/>
    </source>
</evidence>
<dbReference type="PROSITE" id="PS00086">
    <property type="entry name" value="CYTOCHROME_P450"/>
    <property type="match status" value="1"/>
</dbReference>
<dbReference type="InterPro" id="IPR017972">
    <property type="entry name" value="Cyt_P450_CS"/>
</dbReference>
<evidence type="ECO:0000313" key="9">
    <source>
        <dbReference type="EMBL" id="KZS89004.1"/>
    </source>
</evidence>
<evidence type="ECO:0000256" key="8">
    <source>
        <dbReference type="SAM" id="Phobius"/>
    </source>
</evidence>
<dbReference type="AlphaFoldDB" id="A0A164PSR3"/>
<reference evidence="9 10" key="1">
    <citation type="journal article" date="2016" name="Mol. Biol. Evol.">
        <title>Comparative Genomics of Early-Diverging Mushroom-Forming Fungi Provides Insights into the Origins of Lignocellulose Decay Capabilities.</title>
        <authorList>
            <person name="Nagy L.G."/>
            <person name="Riley R."/>
            <person name="Tritt A."/>
            <person name="Adam C."/>
            <person name="Daum C."/>
            <person name="Floudas D."/>
            <person name="Sun H."/>
            <person name="Yadav J.S."/>
            <person name="Pangilinan J."/>
            <person name="Larsson K.H."/>
            <person name="Matsuura K."/>
            <person name="Barry K."/>
            <person name="Labutti K."/>
            <person name="Kuo R."/>
            <person name="Ohm R.A."/>
            <person name="Bhattacharya S.S."/>
            <person name="Shirouzu T."/>
            <person name="Yoshinaga Y."/>
            <person name="Martin F.M."/>
            <person name="Grigoriev I.V."/>
            <person name="Hibbett D.S."/>
        </authorList>
    </citation>
    <scope>NUCLEOTIDE SEQUENCE [LARGE SCALE GENOMIC DNA]</scope>
    <source>
        <strain evidence="9 10">HHB9708</strain>
    </source>
</reference>
<name>A0A164PSR3_9AGAM</name>
<dbReference type="GO" id="GO:0020037">
    <property type="term" value="F:heme binding"/>
    <property type="evidence" value="ECO:0007669"/>
    <property type="project" value="InterPro"/>
</dbReference>
<evidence type="ECO:0000256" key="7">
    <source>
        <dbReference type="RuleBase" id="RU000461"/>
    </source>
</evidence>
<feature type="binding site" description="axial binding residue" evidence="6">
    <location>
        <position position="486"/>
    </location>
    <ligand>
        <name>heme</name>
        <dbReference type="ChEBI" id="CHEBI:30413"/>
    </ligand>
    <ligandPart>
        <name>Fe</name>
        <dbReference type="ChEBI" id="CHEBI:18248"/>
    </ligandPart>
</feature>
<dbReference type="CDD" id="cd11041">
    <property type="entry name" value="CYP503A1-like"/>
    <property type="match status" value="1"/>
</dbReference>
<keyword evidence="6 7" id="KW-0349">Heme</keyword>
<dbReference type="GO" id="GO:0004497">
    <property type="term" value="F:monooxygenase activity"/>
    <property type="evidence" value="ECO:0007669"/>
    <property type="project" value="UniProtKB-KW"/>
</dbReference>
<keyword evidence="5 6" id="KW-0408">Iron</keyword>